<dbReference type="RefSeq" id="WP_246264023.1">
    <property type="nucleotide sequence ID" value="NZ_BAAAHM010000001.1"/>
</dbReference>
<dbReference type="PANTHER" id="PTHR48075">
    <property type="entry name" value="3-HYDROXYACYL-COA DEHYDROGENASE FAMILY PROTEIN"/>
    <property type="match status" value="1"/>
</dbReference>
<dbReference type="InterPro" id="IPR036291">
    <property type="entry name" value="NAD(P)-bd_dom_sf"/>
</dbReference>
<evidence type="ECO:0000256" key="1">
    <source>
        <dbReference type="ARBA" id="ARBA00005086"/>
    </source>
</evidence>
<comment type="caution">
    <text evidence="7">The sequence shown here is derived from an EMBL/GenBank/DDBJ whole genome shotgun (WGS) entry which is preliminary data.</text>
</comment>
<evidence type="ECO:0000313" key="8">
    <source>
        <dbReference type="Proteomes" id="UP000377595"/>
    </source>
</evidence>
<dbReference type="Pfam" id="PF00725">
    <property type="entry name" value="3HCDH"/>
    <property type="match status" value="1"/>
</dbReference>
<dbReference type="SUPFAM" id="SSF48179">
    <property type="entry name" value="6-phosphogluconate dehydrogenase C-terminal domain-like"/>
    <property type="match status" value="1"/>
</dbReference>
<protein>
    <submittedName>
        <fullName evidence="7">3-hydroxyacyl-CoA dehydrogenase</fullName>
    </submittedName>
</protein>
<dbReference type="SUPFAM" id="SSF51735">
    <property type="entry name" value="NAD(P)-binding Rossmann-fold domains"/>
    <property type="match status" value="1"/>
</dbReference>
<keyword evidence="8" id="KW-1185">Reference proteome</keyword>
<reference evidence="7 8" key="1">
    <citation type="submission" date="2019-10" db="EMBL/GenBank/DDBJ databases">
        <title>Whole genome shotgun sequence of Acrocarpospora pleiomorpha NBRC 16267.</title>
        <authorList>
            <person name="Ichikawa N."/>
            <person name="Kimura A."/>
            <person name="Kitahashi Y."/>
            <person name="Komaki H."/>
            <person name="Oguchi A."/>
        </authorList>
    </citation>
    <scope>NUCLEOTIDE SEQUENCE [LARGE SCALE GENOMIC DNA]</scope>
    <source>
        <strain evidence="7 8">NBRC 16267</strain>
    </source>
</reference>
<dbReference type="GO" id="GO:0016616">
    <property type="term" value="F:oxidoreductase activity, acting on the CH-OH group of donors, NAD or NADP as acceptor"/>
    <property type="evidence" value="ECO:0007669"/>
    <property type="project" value="InterPro"/>
</dbReference>
<comment type="pathway">
    <text evidence="1">Lipid metabolism; butanoate metabolism.</text>
</comment>
<feature type="domain" description="3-hydroxyacyl-CoA dehydrogenase NAD binding" evidence="6">
    <location>
        <begin position="12"/>
        <end position="187"/>
    </location>
</feature>
<dbReference type="InterPro" id="IPR013328">
    <property type="entry name" value="6PGD_dom2"/>
</dbReference>
<accession>A0A5M3X6J7</accession>
<dbReference type="PIRSF" id="PIRSF000105">
    <property type="entry name" value="HCDH"/>
    <property type="match status" value="1"/>
</dbReference>
<dbReference type="AlphaFoldDB" id="A0A5M3X6J7"/>
<evidence type="ECO:0000259" key="6">
    <source>
        <dbReference type="Pfam" id="PF02737"/>
    </source>
</evidence>
<gene>
    <name evidence="7" type="ORF">Aple_002120</name>
</gene>
<feature type="domain" description="3-hydroxyacyl-CoA dehydrogenase C-terminal" evidence="5">
    <location>
        <begin position="190"/>
        <end position="285"/>
    </location>
</feature>
<evidence type="ECO:0000256" key="4">
    <source>
        <dbReference type="PIRSR" id="PIRSR000105-1"/>
    </source>
</evidence>
<dbReference type="EMBL" id="BLAF01000004">
    <property type="protein sequence ID" value="GES17317.1"/>
    <property type="molecule type" value="Genomic_DNA"/>
</dbReference>
<name>A0A5M3X6J7_9ACTN</name>
<dbReference type="PANTHER" id="PTHR48075:SF5">
    <property type="entry name" value="3-HYDROXYBUTYRYL-COA DEHYDROGENASE"/>
    <property type="match status" value="1"/>
</dbReference>
<keyword evidence="3" id="KW-0560">Oxidoreductase</keyword>
<dbReference type="Gene3D" id="1.10.1040.10">
    <property type="entry name" value="N-(1-d-carboxylethyl)-l-norvaline Dehydrogenase, domain 2"/>
    <property type="match status" value="1"/>
</dbReference>
<dbReference type="GO" id="GO:0006631">
    <property type="term" value="P:fatty acid metabolic process"/>
    <property type="evidence" value="ECO:0007669"/>
    <property type="project" value="InterPro"/>
</dbReference>
<evidence type="ECO:0000313" key="7">
    <source>
        <dbReference type="EMBL" id="GES17317.1"/>
    </source>
</evidence>
<dbReference type="InterPro" id="IPR006108">
    <property type="entry name" value="3HC_DH_C"/>
</dbReference>
<dbReference type="Gene3D" id="3.40.50.720">
    <property type="entry name" value="NAD(P)-binding Rossmann-like Domain"/>
    <property type="match status" value="1"/>
</dbReference>
<dbReference type="InterPro" id="IPR006176">
    <property type="entry name" value="3-OHacyl-CoA_DH_NAD-bd"/>
</dbReference>
<dbReference type="Proteomes" id="UP000377595">
    <property type="component" value="Unassembled WGS sequence"/>
</dbReference>
<proteinExistence type="inferred from homology"/>
<dbReference type="InterPro" id="IPR022694">
    <property type="entry name" value="3-OHacyl-CoA_DH"/>
</dbReference>
<evidence type="ECO:0000256" key="2">
    <source>
        <dbReference type="ARBA" id="ARBA00009463"/>
    </source>
</evidence>
<dbReference type="GO" id="GO:0070403">
    <property type="term" value="F:NAD+ binding"/>
    <property type="evidence" value="ECO:0007669"/>
    <property type="project" value="InterPro"/>
</dbReference>
<dbReference type="Pfam" id="PF02737">
    <property type="entry name" value="3HCDH_N"/>
    <property type="match status" value="1"/>
</dbReference>
<organism evidence="7 8">
    <name type="scientific">Acrocarpospora pleiomorpha</name>
    <dbReference type="NCBI Taxonomy" id="90975"/>
    <lineage>
        <taxon>Bacteria</taxon>
        <taxon>Bacillati</taxon>
        <taxon>Actinomycetota</taxon>
        <taxon>Actinomycetes</taxon>
        <taxon>Streptosporangiales</taxon>
        <taxon>Streptosporangiaceae</taxon>
        <taxon>Acrocarpospora</taxon>
    </lineage>
</organism>
<comment type="similarity">
    <text evidence="2">Belongs to the 3-hydroxyacyl-CoA dehydrogenase family.</text>
</comment>
<evidence type="ECO:0000256" key="3">
    <source>
        <dbReference type="ARBA" id="ARBA00023002"/>
    </source>
</evidence>
<evidence type="ECO:0000259" key="5">
    <source>
        <dbReference type="Pfam" id="PF00725"/>
    </source>
</evidence>
<dbReference type="InterPro" id="IPR008927">
    <property type="entry name" value="6-PGluconate_DH-like_C_sf"/>
</dbReference>
<feature type="site" description="Important for catalytic activity" evidence="4">
    <location>
        <position position="144"/>
    </location>
</feature>
<sequence>MNSDALPDTERVLVVGGGTMGAGIAQTFLENGFAVSLKEVDAAAALAARERIVSGLERRAARNELPADVATLVEMLDVGARFPDRTDVTLAIESVPENEDLKATVLSELATAYPAAVIATNTSALSIDALARRLPDAERFVGLHFFNPVPRSALVEIVRGEQTGDRVTAACHEVVRRIGKESIEVRDSPGFATSRLGIAIGLEAIRMVEERVASVEDIDAGMVKGYRFPIGPLALGDMVGLDVRLAIAERLHAELGERFRPPDLLRRLVVAGRLGTKSGHGFYEWDARGRIRRPADLSF</sequence>